<organism evidence="1 2">
    <name type="scientific">Austropuccinia psidii MF-1</name>
    <dbReference type="NCBI Taxonomy" id="1389203"/>
    <lineage>
        <taxon>Eukaryota</taxon>
        <taxon>Fungi</taxon>
        <taxon>Dikarya</taxon>
        <taxon>Basidiomycota</taxon>
        <taxon>Pucciniomycotina</taxon>
        <taxon>Pucciniomycetes</taxon>
        <taxon>Pucciniales</taxon>
        <taxon>Sphaerophragmiaceae</taxon>
        <taxon>Austropuccinia</taxon>
    </lineage>
</organism>
<reference evidence="1" key="1">
    <citation type="submission" date="2021-03" db="EMBL/GenBank/DDBJ databases">
        <title>Draft genome sequence of rust myrtle Austropuccinia psidii MF-1, a brazilian biotype.</title>
        <authorList>
            <person name="Quecine M.C."/>
            <person name="Pachon D.M.R."/>
            <person name="Bonatelli M.L."/>
            <person name="Correr F.H."/>
            <person name="Franceschini L.M."/>
            <person name="Leite T.F."/>
            <person name="Margarido G.R.A."/>
            <person name="Almeida C.A."/>
            <person name="Ferrarezi J.A."/>
            <person name="Labate C.A."/>
        </authorList>
    </citation>
    <scope>NUCLEOTIDE SEQUENCE</scope>
    <source>
        <strain evidence="1">MF-1</strain>
    </source>
</reference>
<name>A0A9Q3CBQ0_9BASI</name>
<sequence length="107" mass="12367">MDLIPILEECCSDDETANDYEEECPNQSFSKNSQQKQCNILKLRWQNPCLDRIMQIIDKLRQKLDDQNPDTPKNSCIFICQHPCEVAKSTIEAKYSLPANCYNPTPL</sequence>
<evidence type="ECO:0000313" key="2">
    <source>
        <dbReference type="Proteomes" id="UP000765509"/>
    </source>
</evidence>
<dbReference type="OrthoDB" id="2507641at2759"/>
<proteinExistence type="predicted"/>
<dbReference type="EMBL" id="AVOT02006709">
    <property type="protein sequence ID" value="MBW0482249.1"/>
    <property type="molecule type" value="Genomic_DNA"/>
</dbReference>
<dbReference type="AlphaFoldDB" id="A0A9Q3CBQ0"/>
<protein>
    <submittedName>
        <fullName evidence="1">Uncharacterized protein</fullName>
    </submittedName>
</protein>
<gene>
    <name evidence="1" type="ORF">O181_021964</name>
</gene>
<dbReference type="Proteomes" id="UP000765509">
    <property type="component" value="Unassembled WGS sequence"/>
</dbReference>
<keyword evidence="2" id="KW-1185">Reference proteome</keyword>
<evidence type="ECO:0000313" key="1">
    <source>
        <dbReference type="EMBL" id="MBW0482249.1"/>
    </source>
</evidence>
<accession>A0A9Q3CBQ0</accession>
<comment type="caution">
    <text evidence="1">The sequence shown here is derived from an EMBL/GenBank/DDBJ whole genome shotgun (WGS) entry which is preliminary data.</text>
</comment>